<reference evidence="3" key="1">
    <citation type="journal article" date="2014" name="Int. J. Syst. Evol. Microbiol.">
        <title>Complete genome sequence of Corynebacterium casei LMG S-19264T (=DSM 44701T), isolated from a smear-ripened cheese.</title>
        <authorList>
            <consortium name="US DOE Joint Genome Institute (JGI-PGF)"/>
            <person name="Walter F."/>
            <person name="Albersmeier A."/>
            <person name="Kalinowski J."/>
            <person name="Ruckert C."/>
        </authorList>
    </citation>
    <scope>NUCLEOTIDE SEQUENCE</scope>
    <source>
        <strain evidence="3">JCM 4369</strain>
    </source>
</reference>
<dbReference type="SUPFAM" id="SSF52096">
    <property type="entry name" value="ClpP/crotonase"/>
    <property type="match status" value="1"/>
</dbReference>
<dbReference type="Proteomes" id="UP000618795">
    <property type="component" value="Unassembled WGS sequence"/>
</dbReference>
<name>A0A918IEI0_9ACTN</name>
<dbReference type="NCBIfam" id="NF006108">
    <property type="entry name" value="PRK08259.1"/>
    <property type="match status" value="1"/>
</dbReference>
<protein>
    <submittedName>
        <fullName evidence="3">Enoyl-CoA hydratase</fullName>
    </submittedName>
</protein>
<sequence>MPVRVERNEYVTTVVLSRPAARNAVDGPTATELASAFREFEADDDARVAVLWGEGGTFCAGADLKAIGTERGNRVAEDGDGPMGPTRMRLSKPVIAAVSGHAVAGGLELALWCDLRVAEEDAVFGVFCRRWGVPLIDGGTVRLPRLIGAGRAMDMILTGRPVPAREAHEIGLADRVVPTGRSRAGAEALAAEIARFPQACLRSDRASVLDQQGLDEETAMRGELRHGLGVLAQSTEGAARFASGAGRHGSFTDM</sequence>
<dbReference type="Pfam" id="PF00378">
    <property type="entry name" value="ECH_1"/>
    <property type="match status" value="1"/>
</dbReference>
<evidence type="ECO:0000256" key="1">
    <source>
        <dbReference type="ARBA" id="ARBA00005254"/>
    </source>
</evidence>
<dbReference type="GO" id="GO:0003824">
    <property type="term" value="F:catalytic activity"/>
    <property type="evidence" value="ECO:0007669"/>
    <property type="project" value="InterPro"/>
</dbReference>
<comment type="similarity">
    <text evidence="1 2">Belongs to the enoyl-CoA hydratase/isomerase family.</text>
</comment>
<evidence type="ECO:0000256" key="2">
    <source>
        <dbReference type="RuleBase" id="RU003707"/>
    </source>
</evidence>
<evidence type="ECO:0000313" key="4">
    <source>
        <dbReference type="Proteomes" id="UP000618795"/>
    </source>
</evidence>
<organism evidence="3 4">
    <name type="scientific">Streptomyces filipinensis</name>
    <dbReference type="NCBI Taxonomy" id="66887"/>
    <lineage>
        <taxon>Bacteria</taxon>
        <taxon>Bacillati</taxon>
        <taxon>Actinomycetota</taxon>
        <taxon>Actinomycetes</taxon>
        <taxon>Kitasatosporales</taxon>
        <taxon>Streptomycetaceae</taxon>
        <taxon>Streptomyces</taxon>
    </lineage>
</organism>
<dbReference type="InterPro" id="IPR029045">
    <property type="entry name" value="ClpP/crotonase-like_dom_sf"/>
</dbReference>
<proteinExistence type="inferred from homology"/>
<keyword evidence="4" id="KW-1185">Reference proteome</keyword>
<dbReference type="Gene3D" id="3.90.226.10">
    <property type="entry name" value="2-enoyl-CoA Hydratase, Chain A, domain 1"/>
    <property type="match status" value="1"/>
</dbReference>
<dbReference type="Gene3D" id="1.10.287.2460">
    <property type="match status" value="1"/>
</dbReference>
<reference evidence="3" key="2">
    <citation type="submission" date="2020-09" db="EMBL/GenBank/DDBJ databases">
        <authorList>
            <person name="Sun Q."/>
            <person name="Ohkuma M."/>
        </authorList>
    </citation>
    <scope>NUCLEOTIDE SEQUENCE</scope>
    <source>
        <strain evidence="3">JCM 4369</strain>
    </source>
</reference>
<comment type="caution">
    <text evidence="3">The sequence shown here is derived from an EMBL/GenBank/DDBJ whole genome shotgun (WGS) entry which is preliminary data.</text>
</comment>
<accession>A0A918IEI0</accession>
<dbReference type="CDD" id="cd06558">
    <property type="entry name" value="crotonase-like"/>
    <property type="match status" value="1"/>
</dbReference>
<dbReference type="PANTHER" id="PTHR43802">
    <property type="entry name" value="ENOYL-COA HYDRATASE"/>
    <property type="match status" value="1"/>
</dbReference>
<dbReference type="EMBL" id="BMTD01000012">
    <property type="protein sequence ID" value="GGV07524.1"/>
    <property type="molecule type" value="Genomic_DNA"/>
</dbReference>
<gene>
    <name evidence="3" type="primary">paaG</name>
    <name evidence="3" type="ORF">GCM10010260_51580</name>
</gene>
<evidence type="ECO:0000313" key="3">
    <source>
        <dbReference type="EMBL" id="GGV07524.1"/>
    </source>
</evidence>
<dbReference type="InterPro" id="IPR001753">
    <property type="entry name" value="Enoyl-CoA_hydra/iso"/>
</dbReference>
<dbReference type="RefSeq" id="WP_191875899.1">
    <property type="nucleotide sequence ID" value="NZ_BMTD01000012.1"/>
</dbReference>
<dbReference type="AlphaFoldDB" id="A0A918IEI0"/>
<dbReference type="InterPro" id="IPR018376">
    <property type="entry name" value="Enoyl-CoA_hyd/isom_CS"/>
</dbReference>
<dbReference type="PROSITE" id="PS00166">
    <property type="entry name" value="ENOYL_COA_HYDRATASE"/>
    <property type="match status" value="1"/>
</dbReference>
<dbReference type="PANTHER" id="PTHR43802:SF1">
    <property type="entry name" value="IP11341P-RELATED"/>
    <property type="match status" value="1"/>
</dbReference>